<sequence>MSLLVFWSTLNVAAFQFARKPAPLSALLICLYQSKDYQEAQQIQSPIPKGQKLPQRAIPRWGSLYGWEAWLKRVKTLRRDNRANLITGQARLHD</sequence>
<name>A0A1D9G3W9_MOOP1</name>
<dbReference type="Proteomes" id="UP000176944">
    <property type="component" value="Chromosome"/>
</dbReference>
<organism evidence="1 2">
    <name type="scientific">Moorena producens (strain JHB)</name>
    <dbReference type="NCBI Taxonomy" id="1454205"/>
    <lineage>
        <taxon>Bacteria</taxon>
        <taxon>Bacillati</taxon>
        <taxon>Cyanobacteriota</taxon>
        <taxon>Cyanophyceae</taxon>
        <taxon>Coleofasciculales</taxon>
        <taxon>Coleofasciculaceae</taxon>
        <taxon>Moorena</taxon>
    </lineage>
</organism>
<evidence type="ECO:0000313" key="2">
    <source>
        <dbReference type="Proteomes" id="UP000176944"/>
    </source>
</evidence>
<protein>
    <submittedName>
        <fullName evidence="1">Uncharacterized protein</fullName>
    </submittedName>
</protein>
<evidence type="ECO:0000313" key="1">
    <source>
        <dbReference type="EMBL" id="AOY82251.1"/>
    </source>
</evidence>
<accession>A0A1D9G3W9</accession>
<dbReference type="AlphaFoldDB" id="A0A1D9G3W9"/>
<gene>
    <name evidence="1" type="ORF">BJP36_22445</name>
</gene>
<proteinExistence type="predicted"/>
<reference evidence="2" key="1">
    <citation type="submission" date="2016-10" db="EMBL/GenBank/DDBJ databases">
        <title>Comparative genomics uncovers the prolific and rare metabolic potential of the cyanobacterial genus Moorea.</title>
        <authorList>
            <person name="Leao T."/>
            <person name="Castelao G."/>
            <person name="Korobeynikov A."/>
            <person name="Monroe E.A."/>
            <person name="Podell S."/>
            <person name="Glukhov E."/>
            <person name="Allen E."/>
            <person name="Gerwick W.H."/>
            <person name="Gerwick L."/>
        </authorList>
    </citation>
    <scope>NUCLEOTIDE SEQUENCE [LARGE SCALE GENOMIC DNA]</scope>
    <source>
        <strain evidence="2">JHB</strain>
    </source>
</reference>
<dbReference type="EMBL" id="CP017708">
    <property type="protein sequence ID" value="AOY82251.1"/>
    <property type="molecule type" value="Genomic_DNA"/>
</dbReference>